<feature type="transmembrane region" description="Helical" evidence="7">
    <location>
        <begin position="188"/>
        <end position="207"/>
    </location>
</feature>
<dbReference type="PANTHER" id="PTHR21229">
    <property type="entry name" value="LUNG SEVEN TRANSMEMBRANE RECEPTOR"/>
    <property type="match status" value="1"/>
</dbReference>
<keyword evidence="11" id="KW-1185">Reference proteome</keyword>
<evidence type="ECO:0000256" key="6">
    <source>
        <dbReference type="SAM" id="MobiDB-lite"/>
    </source>
</evidence>
<dbReference type="Proteomes" id="UP001165065">
    <property type="component" value="Unassembled WGS sequence"/>
</dbReference>
<accession>A0A9W7LA72</accession>
<feature type="compositionally biased region" description="Acidic residues" evidence="6">
    <location>
        <begin position="455"/>
        <end position="481"/>
    </location>
</feature>
<feature type="transmembrane region" description="Helical" evidence="7">
    <location>
        <begin position="345"/>
        <end position="363"/>
    </location>
</feature>
<name>A0A9W7LA72_9STRA</name>
<gene>
    <name evidence="10" type="ORF">TrCOL_g956</name>
</gene>
<feature type="signal peptide" evidence="8">
    <location>
        <begin position="1"/>
        <end position="23"/>
    </location>
</feature>
<feature type="transmembrane region" description="Helical" evidence="7">
    <location>
        <begin position="417"/>
        <end position="436"/>
    </location>
</feature>
<feature type="transmembrane region" description="Helical" evidence="7">
    <location>
        <begin position="273"/>
        <end position="299"/>
    </location>
</feature>
<reference evidence="11" key="1">
    <citation type="journal article" date="2023" name="Commun. Biol.">
        <title>Genome analysis of Parmales, the sister group of diatoms, reveals the evolutionary specialization of diatoms from phago-mixotrophs to photoautotrophs.</title>
        <authorList>
            <person name="Ban H."/>
            <person name="Sato S."/>
            <person name="Yoshikawa S."/>
            <person name="Yamada K."/>
            <person name="Nakamura Y."/>
            <person name="Ichinomiya M."/>
            <person name="Sato N."/>
            <person name="Blanc-Mathieu R."/>
            <person name="Endo H."/>
            <person name="Kuwata A."/>
            <person name="Ogata H."/>
        </authorList>
    </citation>
    <scope>NUCLEOTIDE SEQUENCE [LARGE SCALE GENOMIC DNA]</scope>
</reference>
<evidence type="ECO:0000259" key="9">
    <source>
        <dbReference type="Pfam" id="PF06814"/>
    </source>
</evidence>
<dbReference type="InterPro" id="IPR053937">
    <property type="entry name" value="GOST_TM"/>
</dbReference>
<dbReference type="InterPro" id="IPR009637">
    <property type="entry name" value="GPR107/GPR108-like"/>
</dbReference>
<evidence type="ECO:0000256" key="7">
    <source>
        <dbReference type="SAM" id="Phobius"/>
    </source>
</evidence>
<dbReference type="PANTHER" id="PTHR21229:SF2">
    <property type="entry name" value="RE59932P"/>
    <property type="match status" value="1"/>
</dbReference>
<dbReference type="GO" id="GO:0016020">
    <property type="term" value="C:membrane"/>
    <property type="evidence" value="ECO:0007669"/>
    <property type="project" value="UniProtKB-SubCell"/>
</dbReference>
<dbReference type="EMBL" id="BRYA01001456">
    <property type="protein sequence ID" value="GMI43570.1"/>
    <property type="molecule type" value="Genomic_DNA"/>
</dbReference>
<sequence length="481" mass="54453">MISPLLTLVLTLLTSLLLPTTTAFNAHDTIHISLQSSHVIHIAGGFGFAPTGKATLSLDSFSIQQKEDVETFKAFFILRKYSTPDAFLEEYSEALDTNRCLVEDGHDHHNDILIDVSDQEKWGEKKEIDYEFDAESSGLYYLMFQRCEPAADDKHHKVSFLLHHHFANYDSSGKEDHLSVGEQPLPTLYFIFGLLYLVAAVSWVLGVRRAKASEFGSGSAGRGVAARAVRDVKVHHIHHLMTVLIAVKAVTVFADAIKWHYIRSTGSGEAWTVIYYLLAGFKGIALFLVLMLIGSGWSFVKPFLGEKEKKVFFGVLFLQVIDNIALLVVQETTPGTNAYMTWENLFRFVDMCCCAAILFPIVWQIRALEEVVQENDKAVRTIEKLTLFRQFYILVVSYIYFTRIVVFLITTTLPYSYAYWSDLMSEGATLAFYVVVGWKFRPKERNPYLMVRSDSDDEGDEEDGLNMEEFGLEESEGEEGL</sequence>
<proteinExistence type="predicted"/>
<comment type="subcellular location">
    <subcellularLocation>
        <location evidence="1">Membrane</location>
        <topology evidence="1">Multi-pass membrane protein</topology>
    </subcellularLocation>
</comment>
<evidence type="ECO:0000256" key="4">
    <source>
        <dbReference type="ARBA" id="ARBA00022989"/>
    </source>
</evidence>
<evidence type="ECO:0000256" key="1">
    <source>
        <dbReference type="ARBA" id="ARBA00004141"/>
    </source>
</evidence>
<evidence type="ECO:0000256" key="2">
    <source>
        <dbReference type="ARBA" id="ARBA00022692"/>
    </source>
</evidence>
<feature type="transmembrane region" description="Helical" evidence="7">
    <location>
        <begin position="311"/>
        <end position="330"/>
    </location>
</feature>
<keyword evidence="2 7" id="KW-0812">Transmembrane</keyword>
<dbReference type="GO" id="GO:0005794">
    <property type="term" value="C:Golgi apparatus"/>
    <property type="evidence" value="ECO:0007669"/>
    <property type="project" value="TreeGrafter"/>
</dbReference>
<comment type="caution">
    <text evidence="10">The sequence shown here is derived from an EMBL/GenBank/DDBJ whole genome shotgun (WGS) entry which is preliminary data.</text>
</comment>
<evidence type="ECO:0000313" key="11">
    <source>
        <dbReference type="Proteomes" id="UP001165065"/>
    </source>
</evidence>
<feature type="chain" id="PRO_5040748453" description="GOST seven transmembrane domain-containing protein" evidence="8">
    <location>
        <begin position="24"/>
        <end position="481"/>
    </location>
</feature>
<evidence type="ECO:0000256" key="5">
    <source>
        <dbReference type="ARBA" id="ARBA00023136"/>
    </source>
</evidence>
<feature type="transmembrane region" description="Helical" evidence="7">
    <location>
        <begin position="391"/>
        <end position="411"/>
    </location>
</feature>
<evidence type="ECO:0000313" key="10">
    <source>
        <dbReference type="EMBL" id="GMI43570.1"/>
    </source>
</evidence>
<protein>
    <recommendedName>
        <fullName evidence="9">GOST seven transmembrane domain-containing protein</fullName>
    </recommendedName>
</protein>
<organism evidence="10 11">
    <name type="scientific">Triparma columacea</name>
    <dbReference type="NCBI Taxonomy" id="722753"/>
    <lineage>
        <taxon>Eukaryota</taxon>
        <taxon>Sar</taxon>
        <taxon>Stramenopiles</taxon>
        <taxon>Ochrophyta</taxon>
        <taxon>Bolidophyceae</taxon>
        <taxon>Parmales</taxon>
        <taxon>Triparmaceae</taxon>
        <taxon>Triparma</taxon>
    </lineage>
</organism>
<dbReference type="Pfam" id="PF06814">
    <property type="entry name" value="GOST_TM"/>
    <property type="match status" value="1"/>
</dbReference>
<evidence type="ECO:0000256" key="8">
    <source>
        <dbReference type="SAM" id="SignalP"/>
    </source>
</evidence>
<feature type="domain" description="GOST seven transmembrane" evidence="9">
    <location>
        <begin position="234"/>
        <end position="445"/>
    </location>
</feature>
<feature type="transmembrane region" description="Helical" evidence="7">
    <location>
        <begin position="240"/>
        <end position="261"/>
    </location>
</feature>
<keyword evidence="3 8" id="KW-0732">Signal</keyword>
<dbReference type="OrthoDB" id="29657at2759"/>
<keyword evidence="5 7" id="KW-0472">Membrane</keyword>
<evidence type="ECO:0000256" key="3">
    <source>
        <dbReference type="ARBA" id="ARBA00022729"/>
    </source>
</evidence>
<dbReference type="AlphaFoldDB" id="A0A9W7LA72"/>
<keyword evidence="4 7" id="KW-1133">Transmembrane helix</keyword>
<feature type="region of interest" description="Disordered" evidence="6">
    <location>
        <begin position="451"/>
        <end position="481"/>
    </location>
</feature>